<feature type="transmembrane region" description="Helical" evidence="9">
    <location>
        <begin position="16"/>
        <end position="38"/>
    </location>
</feature>
<feature type="transmembrane region" description="Helical" evidence="9">
    <location>
        <begin position="215"/>
        <end position="240"/>
    </location>
</feature>
<evidence type="ECO:0000256" key="7">
    <source>
        <dbReference type="ARBA" id="ARBA00022989"/>
    </source>
</evidence>
<feature type="transmembrane region" description="Helical" evidence="9">
    <location>
        <begin position="280"/>
        <end position="299"/>
    </location>
</feature>
<evidence type="ECO:0000313" key="11">
    <source>
        <dbReference type="EMBL" id="SMC74120.1"/>
    </source>
</evidence>
<evidence type="ECO:0000256" key="6">
    <source>
        <dbReference type="ARBA" id="ARBA00022692"/>
    </source>
</evidence>
<gene>
    <name evidence="11" type="ORF">SAMN05661093_01831</name>
</gene>
<dbReference type="Pfam" id="PF07690">
    <property type="entry name" value="MFS_1"/>
    <property type="match status" value="2"/>
</dbReference>
<sequence length="399" mass="41563">MTAVSVTQAPLRLRSLLPLASVSLFVGTAMSLTMPFMGLFLTNEVHASPAALGAFMFVSPVAGLIVGTLLGRLSDARAIRRNLLVTGAISGAIGTALFIVVRNYWVLLAASVTLLAIAGSLLAQTFAYGRQSMERTNPAKAPFVVSILRTVLSLAWVGGPPLAGVIVSQAGFTGLFIATSAFYLIVAVVTARLPELGLERHVTHDAGGGMLNRQVIFAIDGFVLLQGASGLGVSAMPLYITDVLHGSPGDAGLVLGLCAALEIPLILWFGSLAVKYDQHLIVLLGGAVALAYQSLMLMTDAVWQILVLQLLSAIVISAVMGVGITYFQSLAPNRPGFATTLYTNTLTVGIMLAGPLLGLASDIGYRTAYLMSLILSAIGIAALLFGRSRVSKTVPAVAQ</sequence>
<dbReference type="CDD" id="cd17471">
    <property type="entry name" value="MFS_Set"/>
    <property type="match status" value="1"/>
</dbReference>
<dbReference type="PANTHER" id="PTHR23535">
    <property type="entry name" value="SUGAR EFFLUX TRANSPORTER A-RELATED"/>
    <property type="match status" value="1"/>
</dbReference>
<keyword evidence="6 9" id="KW-0812">Transmembrane</keyword>
<proteinExistence type="inferred from homology"/>
<feature type="transmembrane region" description="Helical" evidence="9">
    <location>
        <begin position="141"/>
        <end position="159"/>
    </location>
</feature>
<protein>
    <submittedName>
        <fullName evidence="11">MFS transporter, SET family, sugar efflux transporter</fullName>
    </submittedName>
</protein>
<accession>A0A1Y5X699</accession>
<feature type="transmembrane region" description="Helical" evidence="9">
    <location>
        <begin position="83"/>
        <end position="101"/>
    </location>
</feature>
<feature type="transmembrane region" description="Helical" evidence="9">
    <location>
        <begin position="171"/>
        <end position="194"/>
    </location>
</feature>
<feature type="transmembrane region" description="Helical" evidence="9">
    <location>
        <begin position="252"/>
        <end position="273"/>
    </location>
</feature>
<dbReference type="InterPro" id="IPR036259">
    <property type="entry name" value="MFS_trans_sf"/>
</dbReference>
<keyword evidence="7 9" id="KW-1133">Transmembrane helix</keyword>
<dbReference type="EMBL" id="FWXV01000001">
    <property type="protein sequence ID" value="SMC74120.1"/>
    <property type="molecule type" value="Genomic_DNA"/>
</dbReference>
<reference evidence="11 12" key="1">
    <citation type="submission" date="2017-04" db="EMBL/GenBank/DDBJ databases">
        <authorList>
            <person name="Afonso C.L."/>
            <person name="Miller P.J."/>
            <person name="Scott M.A."/>
            <person name="Spackman E."/>
            <person name="Goraichik I."/>
            <person name="Dimitrov K.M."/>
            <person name="Suarez D.L."/>
            <person name="Swayne D.E."/>
        </authorList>
    </citation>
    <scope>NUCLEOTIDE SEQUENCE [LARGE SCALE GENOMIC DNA]</scope>
    <source>
        <strain evidence="11 12">DSM 43828</strain>
    </source>
</reference>
<feature type="transmembrane region" description="Helical" evidence="9">
    <location>
        <begin position="367"/>
        <end position="385"/>
    </location>
</feature>
<dbReference type="PROSITE" id="PS50850">
    <property type="entry name" value="MFS"/>
    <property type="match status" value="1"/>
</dbReference>
<name>A0A1Y5X699_KIBAR</name>
<keyword evidence="5" id="KW-0762">Sugar transport</keyword>
<feature type="transmembrane region" description="Helical" evidence="9">
    <location>
        <begin position="50"/>
        <end position="71"/>
    </location>
</feature>
<dbReference type="SUPFAM" id="SSF103473">
    <property type="entry name" value="MFS general substrate transporter"/>
    <property type="match status" value="1"/>
</dbReference>
<organism evidence="11 12">
    <name type="scientific">Kibdelosporangium aridum</name>
    <dbReference type="NCBI Taxonomy" id="2030"/>
    <lineage>
        <taxon>Bacteria</taxon>
        <taxon>Bacillati</taxon>
        <taxon>Actinomycetota</taxon>
        <taxon>Actinomycetes</taxon>
        <taxon>Pseudonocardiales</taxon>
        <taxon>Pseudonocardiaceae</taxon>
        <taxon>Kibdelosporangium</taxon>
    </lineage>
</organism>
<evidence type="ECO:0000256" key="2">
    <source>
        <dbReference type="ARBA" id="ARBA00006523"/>
    </source>
</evidence>
<comment type="similarity">
    <text evidence="2">Belongs to the major facilitator superfamily. Set transporter family.</text>
</comment>
<evidence type="ECO:0000256" key="5">
    <source>
        <dbReference type="ARBA" id="ARBA00022597"/>
    </source>
</evidence>
<feature type="transmembrane region" description="Helical" evidence="9">
    <location>
        <begin position="107"/>
        <end position="129"/>
    </location>
</feature>
<feature type="transmembrane region" description="Helical" evidence="9">
    <location>
        <begin position="339"/>
        <end position="361"/>
    </location>
</feature>
<dbReference type="PANTHER" id="PTHR23535:SF2">
    <property type="entry name" value="SUGAR EFFLUX TRANSPORTER A-RELATED"/>
    <property type="match status" value="1"/>
</dbReference>
<evidence type="ECO:0000259" key="10">
    <source>
        <dbReference type="PROSITE" id="PS50850"/>
    </source>
</evidence>
<keyword evidence="12" id="KW-1185">Reference proteome</keyword>
<dbReference type="AlphaFoldDB" id="A0A1Y5X699"/>
<keyword evidence="3" id="KW-0813">Transport</keyword>
<dbReference type="GO" id="GO:0022857">
    <property type="term" value="F:transmembrane transporter activity"/>
    <property type="evidence" value="ECO:0007669"/>
    <property type="project" value="InterPro"/>
</dbReference>
<evidence type="ECO:0000256" key="1">
    <source>
        <dbReference type="ARBA" id="ARBA00004651"/>
    </source>
</evidence>
<dbReference type="InterPro" id="IPR020846">
    <property type="entry name" value="MFS_dom"/>
</dbReference>
<dbReference type="RefSeq" id="WP_235038502.1">
    <property type="nucleotide sequence ID" value="NZ_FWXV01000001.1"/>
</dbReference>
<dbReference type="GO" id="GO:0005886">
    <property type="term" value="C:plasma membrane"/>
    <property type="evidence" value="ECO:0007669"/>
    <property type="project" value="UniProtKB-SubCell"/>
</dbReference>
<keyword evidence="8 9" id="KW-0472">Membrane</keyword>
<evidence type="ECO:0000256" key="4">
    <source>
        <dbReference type="ARBA" id="ARBA00022475"/>
    </source>
</evidence>
<evidence type="ECO:0000256" key="8">
    <source>
        <dbReference type="ARBA" id="ARBA00023136"/>
    </source>
</evidence>
<dbReference type="InterPro" id="IPR011701">
    <property type="entry name" value="MFS"/>
</dbReference>
<feature type="transmembrane region" description="Helical" evidence="9">
    <location>
        <begin position="305"/>
        <end position="327"/>
    </location>
</feature>
<evidence type="ECO:0000256" key="3">
    <source>
        <dbReference type="ARBA" id="ARBA00022448"/>
    </source>
</evidence>
<comment type="subcellular location">
    <subcellularLocation>
        <location evidence="1">Cell membrane</location>
        <topology evidence="1">Multi-pass membrane protein</topology>
    </subcellularLocation>
</comment>
<evidence type="ECO:0000256" key="9">
    <source>
        <dbReference type="SAM" id="Phobius"/>
    </source>
</evidence>
<feature type="domain" description="Major facilitator superfamily (MFS) profile" evidence="10">
    <location>
        <begin position="213"/>
        <end position="399"/>
    </location>
</feature>
<dbReference type="Gene3D" id="1.20.1250.20">
    <property type="entry name" value="MFS general substrate transporter like domains"/>
    <property type="match status" value="2"/>
</dbReference>
<evidence type="ECO:0000313" key="12">
    <source>
        <dbReference type="Proteomes" id="UP000192674"/>
    </source>
</evidence>
<keyword evidence="4" id="KW-1003">Cell membrane</keyword>
<dbReference type="Proteomes" id="UP000192674">
    <property type="component" value="Unassembled WGS sequence"/>
</dbReference>